<gene>
    <name evidence="8" type="ORF">CLFO_09780</name>
</gene>
<organism evidence="8 9">
    <name type="scientific">Clostridium formicaceticum</name>
    <dbReference type="NCBI Taxonomy" id="1497"/>
    <lineage>
        <taxon>Bacteria</taxon>
        <taxon>Bacillati</taxon>
        <taxon>Bacillota</taxon>
        <taxon>Clostridia</taxon>
        <taxon>Eubacteriales</taxon>
        <taxon>Clostridiaceae</taxon>
        <taxon>Clostridium</taxon>
    </lineage>
</organism>
<feature type="transmembrane region" description="Helical" evidence="6">
    <location>
        <begin position="36"/>
        <end position="59"/>
    </location>
</feature>
<accession>A0AAC9WFA1</accession>
<reference evidence="8 9" key="1">
    <citation type="submission" date="2017-03" db="EMBL/GenBank/DDBJ databases">
        <title>Complete sequence of Clostridium formicaceticum DSM 92.</title>
        <authorList>
            <person name="Poehlein A."/>
            <person name="Karl M."/>
            <person name="Bengelsdorf F.R."/>
            <person name="Duerre P."/>
            <person name="Daniel R."/>
        </authorList>
    </citation>
    <scope>NUCLEOTIDE SEQUENCE [LARGE SCALE GENOMIC DNA]</scope>
    <source>
        <strain evidence="8 9">DSM 92</strain>
    </source>
</reference>
<dbReference type="InterPro" id="IPR052027">
    <property type="entry name" value="PspC"/>
</dbReference>
<evidence type="ECO:0000313" key="8">
    <source>
        <dbReference type="EMBL" id="ARE86652.1"/>
    </source>
</evidence>
<keyword evidence="8" id="KW-0238">DNA-binding</keyword>
<evidence type="ECO:0000256" key="6">
    <source>
        <dbReference type="SAM" id="Phobius"/>
    </source>
</evidence>
<keyword evidence="3 6" id="KW-0812">Transmembrane</keyword>
<feature type="domain" description="Phage shock protein PspC N-terminal" evidence="7">
    <location>
        <begin position="5"/>
        <end position="61"/>
    </location>
</feature>
<dbReference type="InterPro" id="IPR007168">
    <property type="entry name" value="Phageshock_PspC_N"/>
</dbReference>
<evidence type="ECO:0000256" key="3">
    <source>
        <dbReference type="ARBA" id="ARBA00022692"/>
    </source>
</evidence>
<dbReference type="PANTHER" id="PTHR33885">
    <property type="entry name" value="PHAGE SHOCK PROTEIN C"/>
    <property type="match status" value="1"/>
</dbReference>
<comment type="subcellular location">
    <subcellularLocation>
        <location evidence="1">Cell membrane</location>
        <topology evidence="1">Single-pass membrane protein</topology>
    </subcellularLocation>
</comment>
<dbReference type="Pfam" id="PF04024">
    <property type="entry name" value="PspC"/>
    <property type="match status" value="1"/>
</dbReference>
<dbReference type="GO" id="GO:0003677">
    <property type="term" value="F:DNA binding"/>
    <property type="evidence" value="ECO:0007669"/>
    <property type="project" value="UniProtKB-KW"/>
</dbReference>
<evidence type="ECO:0000256" key="1">
    <source>
        <dbReference type="ARBA" id="ARBA00004162"/>
    </source>
</evidence>
<evidence type="ECO:0000259" key="7">
    <source>
        <dbReference type="Pfam" id="PF04024"/>
    </source>
</evidence>
<dbReference type="Proteomes" id="UP000192478">
    <property type="component" value="Chromosome"/>
</dbReference>
<dbReference type="EMBL" id="CP020559">
    <property type="protein sequence ID" value="ARE86652.1"/>
    <property type="molecule type" value="Genomic_DNA"/>
</dbReference>
<keyword evidence="4 6" id="KW-1133">Transmembrane helix</keyword>
<sequence length="65" mass="7237">MLMARKLYLSETDKKLAGVCGGIAEYFAIDSTLVRLGWVIFSLAWGSGVLGYIIAALVIPRKYYY</sequence>
<evidence type="ECO:0000313" key="9">
    <source>
        <dbReference type="Proteomes" id="UP000192478"/>
    </source>
</evidence>
<dbReference type="GO" id="GO:0005886">
    <property type="term" value="C:plasma membrane"/>
    <property type="evidence" value="ECO:0007669"/>
    <property type="project" value="UniProtKB-SubCell"/>
</dbReference>
<evidence type="ECO:0000256" key="5">
    <source>
        <dbReference type="ARBA" id="ARBA00023136"/>
    </source>
</evidence>
<name>A0AAC9WFA1_9CLOT</name>
<dbReference type="PANTHER" id="PTHR33885:SF3">
    <property type="entry name" value="PHAGE SHOCK PROTEIN C"/>
    <property type="match status" value="1"/>
</dbReference>
<dbReference type="AlphaFoldDB" id="A0AAC9WFA1"/>
<protein>
    <submittedName>
        <fullName evidence="8">DNA-binding transcriptional activator PspC</fullName>
    </submittedName>
</protein>
<proteinExistence type="predicted"/>
<keyword evidence="2" id="KW-1003">Cell membrane</keyword>
<evidence type="ECO:0000256" key="2">
    <source>
        <dbReference type="ARBA" id="ARBA00022475"/>
    </source>
</evidence>
<evidence type="ECO:0000256" key="4">
    <source>
        <dbReference type="ARBA" id="ARBA00022989"/>
    </source>
</evidence>
<keyword evidence="5 6" id="KW-0472">Membrane</keyword>